<dbReference type="PANTHER" id="PTHR37812:SF1">
    <property type="entry name" value="MU-LIKE PROPHAGE FLUMU PROTEIN C"/>
    <property type="match status" value="1"/>
</dbReference>
<evidence type="ECO:0000259" key="2">
    <source>
        <dbReference type="Pfam" id="PF08765"/>
    </source>
</evidence>
<reference evidence="3" key="1">
    <citation type="submission" date="2015-03" db="EMBL/GenBank/DDBJ databases">
        <title>Draft genome sequence of Mizugakiibacter sediminis skMP5.</title>
        <authorList>
            <person name="Watanabe T."/>
            <person name="Kojima H."/>
            <person name="Fukui M."/>
        </authorList>
    </citation>
    <scope>NUCLEOTIDE SEQUENCE</scope>
    <source>
        <strain evidence="3">SkMP5</strain>
    </source>
</reference>
<dbReference type="SUPFAM" id="SSF46689">
    <property type="entry name" value="Homeodomain-like"/>
    <property type="match status" value="1"/>
</dbReference>
<reference evidence="4" key="2">
    <citation type="submission" date="2015-08" db="EMBL/GenBank/DDBJ databases">
        <title>Complete DNA Sequence of Pseudomonas syringae pv. actinidiae, the Causal Agent of Kiwifruit Canker Disease.</title>
        <authorList>
            <person name="Rikkerink E.H.A."/>
            <person name="Fineran P.C."/>
        </authorList>
    </citation>
    <scope>NUCLEOTIDE SEQUENCE</scope>
    <source>
        <strain evidence="4">SkMP5</strain>
    </source>
</reference>
<organism evidence="4">
    <name type="scientific">Mizugakiibacter sediminis</name>
    <dbReference type="NCBI Taxonomy" id="1475481"/>
    <lineage>
        <taxon>Bacteria</taxon>
        <taxon>Pseudomonadati</taxon>
        <taxon>Pseudomonadota</taxon>
        <taxon>Gammaproteobacteria</taxon>
        <taxon>Lysobacterales</taxon>
        <taxon>Rhodanobacteraceae</taxon>
        <taxon>Mizugakiibacter</taxon>
    </lineage>
</organism>
<dbReference type="HOGENOM" id="CLU_818387_0_0_6"/>
<dbReference type="Proteomes" id="UP000253740">
    <property type="component" value="Unassembled WGS sequence"/>
</dbReference>
<evidence type="ECO:0000313" key="3">
    <source>
        <dbReference type="EMBL" id="GAN44661.1"/>
    </source>
</evidence>
<gene>
    <name evidence="3" type="ORF">MBSD_1196</name>
    <name evidence="4" type="ORF">MBSD_n1591</name>
</gene>
<evidence type="ECO:0000256" key="1">
    <source>
        <dbReference type="SAM" id="MobiDB-lite"/>
    </source>
</evidence>
<feature type="region of interest" description="Disordered" evidence="1">
    <location>
        <begin position="140"/>
        <end position="186"/>
    </location>
</feature>
<proteinExistence type="predicted"/>
<dbReference type="AlphaFoldDB" id="A0A0K8QPE7"/>
<dbReference type="PANTHER" id="PTHR37812">
    <property type="entry name" value="MU-LIKE PROPHAGE FLUMU PROTEIN C"/>
    <property type="match status" value="1"/>
</dbReference>
<evidence type="ECO:0000313" key="4">
    <source>
        <dbReference type="EMBL" id="GAP66287.1"/>
    </source>
</evidence>
<protein>
    <recommendedName>
        <fullName evidence="2">Mor transcription activator domain-containing protein</fullName>
    </recommendedName>
</protein>
<feature type="domain" description="Mor transcription activator" evidence="2">
    <location>
        <begin position="223"/>
        <end position="324"/>
    </location>
</feature>
<evidence type="ECO:0000313" key="5">
    <source>
        <dbReference type="Proteomes" id="UP000253740"/>
    </source>
</evidence>
<dbReference type="EMBL" id="DF970196">
    <property type="protein sequence ID" value="GAP66287.1"/>
    <property type="molecule type" value="Genomic_DNA"/>
</dbReference>
<dbReference type="InterPro" id="IPR009057">
    <property type="entry name" value="Homeodomain-like_sf"/>
</dbReference>
<accession>A0A0K8QPE7</accession>
<name>A0A0K8QPE7_9GAMM</name>
<feature type="compositionally biased region" description="Low complexity" evidence="1">
    <location>
        <begin position="140"/>
        <end position="150"/>
    </location>
</feature>
<dbReference type="EMBL" id="DF952378">
    <property type="protein sequence ID" value="GAN44661.1"/>
    <property type="molecule type" value="Genomic_DNA"/>
</dbReference>
<dbReference type="RefSeq" id="WP_201797471.1">
    <property type="nucleotide sequence ID" value="NZ_DF970196.1"/>
</dbReference>
<keyword evidence="5" id="KW-1185">Reference proteome</keyword>
<sequence>MSVRITCPSCGTDFPAEAGLVEGDAKRLGAVLAGMEPVLGRAALQYLHLFKPAKTSLRLARAVRLLAELADLADAGTVCRDERAGVRRPAAAELWAAGIEQMLMQRDRLVLPLANHNYLRQIVFGMADAAEAAAERARAGAARRPATGRPGARGAGGCAHQRTALPGQPARVRRARQGGVRQARGRRQAALRRCGMSEDLFGGADQLDPAKALEHLQVPRTHRWEGTLRDMLDAVTHALTEPLGTEQAQRLAPAVVLTLCDTVGGSVCYLPRGAVLHQAIRDAQLFHDWRYGGLLPPALARKYRLAVQTVYEIIARQRELARRQEPDLFGFQDETGGST</sequence>
<dbReference type="InterPro" id="IPR014875">
    <property type="entry name" value="Mor_transcription_activator"/>
</dbReference>
<dbReference type="InterPro" id="IPR052411">
    <property type="entry name" value="c-mor_Regulatory_Protein"/>
</dbReference>
<dbReference type="STRING" id="1475481.GCA_000953855_01621"/>
<dbReference type="Gene3D" id="1.10.10.60">
    <property type="entry name" value="Homeodomain-like"/>
    <property type="match status" value="1"/>
</dbReference>
<dbReference type="Pfam" id="PF08765">
    <property type="entry name" value="Mor"/>
    <property type="match status" value="1"/>
</dbReference>